<protein>
    <submittedName>
        <fullName evidence="7">Flippase</fullName>
    </submittedName>
</protein>
<gene>
    <name evidence="7" type="ORF">HV832_13525</name>
</gene>
<keyword evidence="3 6" id="KW-0812">Transmembrane</keyword>
<evidence type="ECO:0000313" key="7">
    <source>
        <dbReference type="EMBL" id="NVO78855.1"/>
    </source>
</evidence>
<accession>A0A850QMK4</accession>
<feature type="transmembrane region" description="Helical" evidence="6">
    <location>
        <begin position="168"/>
        <end position="190"/>
    </location>
</feature>
<comment type="subcellular location">
    <subcellularLocation>
        <location evidence="1">Cell membrane</location>
        <topology evidence="1">Multi-pass membrane protein</topology>
    </subcellularLocation>
</comment>
<feature type="transmembrane region" description="Helical" evidence="6">
    <location>
        <begin position="385"/>
        <end position="405"/>
    </location>
</feature>
<feature type="transmembrane region" description="Helical" evidence="6">
    <location>
        <begin position="325"/>
        <end position="346"/>
    </location>
</feature>
<dbReference type="Proteomes" id="UP000588051">
    <property type="component" value="Unassembled WGS sequence"/>
</dbReference>
<keyword evidence="2" id="KW-1003">Cell membrane</keyword>
<feature type="transmembrane region" description="Helical" evidence="6">
    <location>
        <begin position="112"/>
        <end position="134"/>
    </location>
</feature>
<dbReference type="InterPro" id="IPR002797">
    <property type="entry name" value="Polysacc_synth"/>
</dbReference>
<feature type="transmembrane region" description="Helical" evidence="6">
    <location>
        <begin position="7"/>
        <end position="26"/>
    </location>
</feature>
<feature type="transmembrane region" description="Helical" evidence="6">
    <location>
        <begin position="38"/>
        <end position="59"/>
    </location>
</feature>
<dbReference type="EMBL" id="JABXYJ010000007">
    <property type="protein sequence ID" value="NVO78855.1"/>
    <property type="molecule type" value="Genomic_DNA"/>
</dbReference>
<evidence type="ECO:0000256" key="2">
    <source>
        <dbReference type="ARBA" id="ARBA00022475"/>
    </source>
</evidence>
<dbReference type="RefSeq" id="WP_176804384.1">
    <property type="nucleotide sequence ID" value="NZ_JABXYJ010000007.1"/>
</dbReference>
<evidence type="ECO:0000256" key="1">
    <source>
        <dbReference type="ARBA" id="ARBA00004651"/>
    </source>
</evidence>
<sequence length="413" mass="45390">MKTTTKNIIYLVMVQGLIYLAPLITLPYLTRTLDVDDFAALGFAQAIVQYFILLTDYGFGITATRLIALDSSNKQAVSDVVANTLAVKLLLACLSALICLLLGISFADVRHYRMLLLACFVGVLGNALFPVWLFQGLEKMRVLAIITSLSRLLPLPFVFWLVKRPEDVVTAAVLQNIPGILAALLTYAYVQKNHLVSSAPISVSSVKAMLTEGWPVFLSNISTSFYTTINIILLKFFAGAEQVAYFAATDKLRVAAQGFIQPVASALFPRIAALGAEPQAWPEVRRLIRRGALFLLGIQLAGGLVLFCFADMIALHYLGAKFQPAAIYLKALAFLPLVIGVATIISQWRFLALGQSRILSRIYVFAGPAHALYAAYLTWKWQSTGLIASLYLTEIMITLAMMVAAKRKGMRLW</sequence>
<organism evidence="7 8">
    <name type="scientific">Undibacterium oligocarboniphilum</name>
    <dbReference type="NCBI Taxonomy" id="666702"/>
    <lineage>
        <taxon>Bacteria</taxon>
        <taxon>Pseudomonadati</taxon>
        <taxon>Pseudomonadota</taxon>
        <taxon>Betaproteobacteria</taxon>
        <taxon>Burkholderiales</taxon>
        <taxon>Oxalobacteraceae</taxon>
        <taxon>Undibacterium</taxon>
    </lineage>
</organism>
<name>A0A850QMK4_9BURK</name>
<evidence type="ECO:0000256" key="3">
    <source>
        <dbReference type="ARBA" id="ARBA00022692"/>
    </source>
</evidence>
<dbReference type="GO" id="GO:0005886">
    <property type="term" value="C:plasma membrane"/>
    <property type="evidence" value="ECO:0007669"/>
    <property type="project" value="UniProtKB-SubCell"/>
</dbReference>
<keyword evidence="8" id="KW-1185">Reference proteome</keyword>
<comment type="caution">
    <text evidence="7">The sequence shown here is derived from an EMBL/GenBank/DDBJ whole genome shotgun (WGS) entry which is preliminary data.</text>
</comment>
<evidence type="ECO:0000256" key="4">
    <source>
        <dbReference type="ARBA" id="ARBA00022989"/>
    </source>
</evidence>
<dbReference type="PANTHER" id="PTHR30250">
    <property type="entry name" value="PST FAMILY PREDICTED COLANIC ACID TRANSPORTER"/>
    <property type="match status" value="1"/>
</dbReference>
<keyword evidence="4 6" id="KW-1133">Transmembrane helix</keyword>
<dbReference type="AlphaFoldDB" id="A0A850QMK4"/>
<proteinExistence type="predicted"/>
<evidence type="ECO:0000256" key="6">
    <source>
        <dbReference type="SAM" id="Phobius"/>
    </source>
</evidence>
<feature type="transmembrane region" description="Helical" evidence="6">
    <location>
        <begin position="358"/>
        <end position="379"/>
    </location>
</feature>
<evidence type="ECO:0000256" key="5">
    <source>
        <dbReference type="ARBA" id="ARBA00023136"/>
    </source>
</evidence>
<dbReference type="Pfam" id="PF01943">
    <property type="entry name" value="Polysacc_synt"/>
    <property type="match status" value="1"/>
</dbReference>
<dbReference type="InterPro" id="IPR050833">
    <property type="entry name" value="Poly_Biosynth_Transport"/>
</dbReference>
<dbReference type="PANTHER" id="PTHR30250:SF11">
    <property type="entry name" value="O-ANTIGEN TRANSPORTER-RELATED"/>
    <property type="match status" value="1"/>
</dbReference>
<evidence type="ECO:0000313" key="8">
    <source>
        <dbReference type="Proteomes" id="UP000588051"/>
    </source>
</evidence>
<dbReference type="CDD" id="cd13128">
    <property type="entry name" value="MATE_Wzx_like"/>
    <property type="match status" value="1"/>
</dbReference>
<keyword evidence="5 6" id="KW-0472">Membrane</keyword>
<feature type="transmembrane region" description="Helical" evidence="6">
    <location>
        <begin position="293"/>
        <end position="319"/>
    </location>
</feature>
<feature type="transmembrane region" description="Helical" evidence="6">
    <location>
        <begin position="80"/>
        <end position="106"/>
    </location>
</feature>
<reference evidence="7 8" key="1">
    <citation type="submission" date="2020-06" db="EMBL/GenBank/DDBJ databases">
        <authorList>
            <person name="Qiu C."/>
            <person name="Liu Z."/>
        </authorList>
    </citation>
    <scope>NUCLEOTIDE SEQUENCE [LARGE SCALE GENOMIC DNA]</scope>
    <source>
        <strain evidence="7 8">EM 1</strain>
    </source>
</reference>